<dbReference type="InterPro" id="IPR010985">
    <property type="entry name" value="Ribbon_hlx_hlx"/>
</dbReference>
<evidence type="ECO:0000313" key="2">
    <source>
        <dbReference type="Proteomes" id="UP000269374"/>
    </source>
</evidence>
<dbReference type="EMBL" id="CP032627">
    <property type="protein sequence ID" value="AYG01141.1"/>
    <property type="molecule type" value="Genomic_DNA"/>
</dbReference>
<dbReference type="Gene3D" id="1.10.1220.10">
    <property type="entry name" value="Met repressor-like"/>
    <property type="match status" value="1"/>
</dbReference>
<name>A0A387BRP6_9LACT</name>
<gene>
    <name evidence="1" type="ORF">D7I46_08560</name>
</gene>
<dbReference type="Proteomes" id="UP000269374">
    <property type="component" value="Chromosome"/>
</dbReference>
<organism evidence="1 2">
    <name type="scientific">Lactococcus allomyrinae</name>
    <dbReference type="NCBI Taxonomy" id="2419773"/>
    <lineage>
        <taxon>Bacteria</taxon>
        <taxon>Bacillati</taxon>
        <taxon>Bacillota</taxon>
        <taxon>Bacilli</taxon>
        <taxon>Lactobacillales</taxon>
        <taxon>Streptococcaceae</taxon>
        <taxon>Lactococcus</taxon>
    </lineage>
</organism>
<sequence>MATRDIKIRNLDAKVVAKIDGLARRKGQTREEYLRLLLRRLSEAEVLVQRTNHYEAVERQLIDKLEQYSVQLEEIKRGLEW</sequence>
<evidence type="ECO:0000313" key="1">
    <source>
        <dbReference type="EMBL" id="AYG01141.1"/>
    </source>
</evidence>
<dbReference type="KEGG" id="lact:D7I46_08560"/>
<reference evidence="1 2" key="1">
    <citation type="submission" date="2018-09" db="EMBL/GenBank/DDBJ databases">
        <title>Genome sequencing of strain 1JSPR-7.</title>
        <authorList>
            <person name="Heo J."/>
            <person name="Kim S.-J."/>
            <person name="Kwon S.-W."/>
        </authorList>
    </citation>
    <scope>NUCLEOTIDE SEQUENCE [LARGE SCALE GENOMIC DNA]</scope>
    <source>
        <strain evidence="1 2">1JSPR-7</strain>
    </source>
</reference>
<dbReference type="SUPFAM" id="SSF47598">
    <property type="entry name" value="Ribbon-helix-helix"/>
    <property type="match status" value="1"/>
</dbReference>
<dbReference type="GO" id="GO:0006355">
    <property type="term" value="P:regulation of DNA-templated transcription"/>
    <property type="evidence" value="ECO:0007669"/>
    <property type="project" value="InterPro"/>
</dbReference>
<dbReference type="AlphaFoldDB" id="A0A387BRP6"/>
<protein>
    <recommendedName>
        <fullName evidence="3">Ribbon-helix-helix protein, CopG family</fullName>
    </recommendedName>
</protein>
<dbReference type="RefSeq" id="WP_120772521.1">
    <property type="nucleotide sequence ID" value="NZ_CP032627.1"/>
</dbReference>
<keyword evidence="2" id="KW-1185">Reference proteome</keyword>
<accession>A0A387BRP6</accession>
<dbReference type="InterPro" id="IPR013321">
    <property type="entry name" value="Arc_rbn_hlx_hlx"/>
</dbReference>
<proteinExistence type="predicted"/>
<evidence type="ECO:0008006" key="3">
    <source>
        <dbReference type="Google" id="ProtNLM"/>
    </source>
</evidence>